<dbReference type="Pfam" id="PF06839">
    <property type="entry name" value="Zn_ribbon_GRF"/>
    <property type="match status" value="1"/>
</dbReference>
<evidence type="ECO:0000256" key="3">
    <source>
        <dbReference type="ARBA" id="ARBA00022833"/>
    </source>
</evidence>
<dbReference type="EMBL" id="JBBNAG010000003">
    <property type="protein sequence ID" value="KAK9147937.1"/>
    <property type="molecule type" value="Genomic_DNA"/>
</dbReference>
<dbReference type="GO" id="GO:0008270">
    <property type="term" value="F:zinc ion binding"/>
    <property type="evidence" value="ECO:0007669"/>
    <property type="project" value="UniProtKB-KW"/>
</dbReference>
<dbReference type="AlphaFoldDB" id="A0AAP0PL27"/>
<protein>
    <recommendedName>
        <fullName evidence="5">GRF-type domain-containing protein</fullName>
    </recommendedName>
</protein>
<dbReference type="PROSITE" id="PS51999">
    <property type="entry name" value="ZF_GRF"/>
    <property type="match status" value="1"/>
</dbReference>
<keyword evidence="1" id="KW-0479">Metal-binding</keyword>
<evidence type="ECO:0000256" key="1">
    <source>
        <dbReference type="ARBA" id="ARBA00022723"/>
    </source>
</evidence>
<keyword evidence="2 4" id="KW-0863">Zinc-finger</keyword>
<comment type="caution">
    <text evidence="6">The sequence shown here is derived from an EMBL/GenBank/DDBJ whole genome shotgun (WGS) entry which is preliminary data.</text>
</comment>
<sequence>MLTSWTTKNPERRFFRCNSSNGGCTYFEWLDEGMSERARDVINQFVSEKMELARRIEEMEKNYFFL</sequence>
<keyword evidence="3" id="KW-0862">Zinc</keyword>
<dbReference type="PANTHER" id="PTHR33248">
    <property type="entry name" value="ZINC ION-BINDING PROTEIN"/>
    <property type="match status" value="1"/>
</dbReference>
<dbReference type="Proteomes" id="UP001419268">
    <property type="component" value="Unassembled WGS sequence"/>
</dbReference>
<dbReference type="InterPro" id="IPR010666">
    <property type="entry name" value="Znf_GRF"/>
</dbReference>
<gene>
    <name evidence="6" type="ORF">Scep_006694</name>
</gene>
<evidence type="ECO:0000259" key="5">
    <source>
        <dbReference type="PROSITE" id="PS51999"/>
    </source>
</evidence>
<organism evidence="6 7">
    <name type="scientific">Stephania cephalantha</name>
    <dbReference type="NCBI Taxonomy" id="152367"/>
    <lineage>
        <taxon>Eukaryota</taxon>
        <taxon>Viridiplantae</taxon>
        <taxon>Streptophyta</taxon>
        <taxon>Embryophyta</taxon>
        <taxon>Tracheophyta</taxon>
        <taxon>Spermatophyta</taxon>
        <taxon>Magnoliopsida</taxon>
        <taxon>Ranunculales</taxon>
        <taxon>Menispermaceae</taxon>
        <taxon>Menispermoideae</taxon>
        <taxon>Cissampelideae</taxon>
        <taxon>Stephania</taxon>
    </lineage>
</organism>
<accession>A0AAP0PL27</accession>
<evidence type="ECO:0000313" key="6">
    <source>
        <dbReference type="EMBL" id="KAK9147937.1"/>
    </source>
</evidence>
<keyword evidence="7" id="KW-1185">Reference proteome</keyword>
<proteinExistence type="predicted"/>
<feature type="domain" description="GRF-type" evidence="5">
    <location>
        <begin position="1"/>
        <end position="33"/>
    </location>
</feature>
<evidence type="ECO:0000256" key="4">
    <source>
        <dbReference type="PROSITE-ProRule" id="PRU01343"/>
    </source>
</evidence>
<evidence type="ECO:0000313" key="7">
    <source>
        <dbReference type="Proteomes" id="UP001419268"/>
    </source>
</evidence>
<reference evidence="6 7" key="1">
    <citation type="submission" date="2024-01" db="EMBL/GenBank/DDBJ databases">
        <title>Genome assemblies of Stephania.</title>
        <authorList>
            <person name="Yang L."/>
        </authorList>
    </citation>
    <scope>NUCLEOTIDE SEQUENCE [LARGE SCALE GENOMIC DNA]</scope>
    <source>
        <strain evidence="6">JXDWG</strain>
        <tissue evidence="6">Leaf</tissue>
    </source>
</reference>
<name>A0AAP0PL27_9MAGN</name>
<evidence type="ECO:0000256" key="2">
    <source>
        <dbReference type="ARBA" id="ARBA00022771"/>
    </source>
</evidence>